<protein>
    <submittedName>
        <fullName evidence="4">Uncharacterized protein</fullName>
    </submittedName>
</protein>
<dbReference type="Proteomes" id="UP000095283">
    <property type="component" value="Unplaced"/>
</dbReference>
<dbReference type="WBParaSite" id="Hba_09462">
    <property type="protein sequence ID" value="Hba_09462"/>
    <property type="gene ID" value="Hba_09462"/>
</dbReference>
<feature type="compositionally biased region" description="Polar residues" evidence="1">
    <location>
        <begin position="1"/>
        <end position="10"/>
    </location>
</feature>
<proteinExistence type="predicted"/>
<name>A0A1I7WW97_HETBA</name>
<keyword evidence="2" id="KW-0472">Membrane</keyword>
<keyword evidence="2" id="KW-1133">Transmembrane helix</keyword>
<feature type="compositionally biased region" description="Basic and acidic residues" evidence="1">
    <location>
        <begin position="52"/>
        <end position="67"/>
    </location>
</feature>
<accession>A0A1I7WW97</accession>
<keyword evidence="3" id="KW-1185">Reference proteome</keyword>
<evidence type="ECO:0000256" key="2">
    <source>
        <dbReference type="SAM" id="Phobius"/>
    </source>
</evidence>
<keyword evidence="2" id="KW-0812">Transmembrane</keyword>
<evidence type="ECO:0000313" key="4">
    <source>
        <dbReference type="WBParaSite" id="Hba_09462"/>
    </source>
</evidence>
<feature type="transmembrane region" description="Helical" evidence="2">
    <location>
        <begin position="144"/>
        <end position="168"/>
    </location>
</feature>
<sequence>MARTKPTSTAKRTKTASELPRPREIIPKGGKEKKAVKKNIAPTKKHTTRTKKTLEVKPKETESRNEMAEQTSSQMDIRKLATDTLNAQVDSLILSLDKFQAAMNENDQSGNEISLRNDLLLYLIERHGFSIKERKMKRNVCFKYYFYYIICLRCTDFFQFSSNMFLVVSF</sequence>
<evidence type="ECO:0000256" key="1">
    <source>
        <dbReference type="SAM" id="MobiDB-lite"/>
    </source>
</evidence>
<feature type="region of interest" description="Disordered" evidence="1">
    <location>
        <begin position="1"/>
        <end position="74"/>
    </location>
</feature>
<feature type="compositionally biased region" description="Basic and acidic residues" evidence="1">
    <location>
        <begin position="20"/>
        <end position="33"/>
    </location>
</feature>
<dbReference type="AlphaFoldDB" id="A0A1I7WW97"/>
<reference evidence="4" key="1">
    <citation type="submission" date="2016-11" db="UniProtKB">
        <authorList>
            <consortium name="WormBaseParasite"/>
        </authorList>
    </citation>
    <scope>IDENTIFICATION</scope>
</reference>
<evidence type="ECO:0000313" key="3">
    <source>
        <dbReference type="Proteomes" id="UP000095283"/>
    </source>
</evidence>
<organism evidence="3 4">
    <name type="scientific">Heterorhabditis bacteriophora</name>
    <name type="common">Entomopathogenic nematode worm</name>
    <dbReference type="NCBI Taxonomy" id="37862"/>
    <lineage>
        <taxon>Eukaryota</taxon>
        <taxon>Metazoa</taxon>
        <taxon>Ecdysozoa</taxon>
        <taxon>Nematoda</taxon>
        <taxon>Chromadorea</taxon>
        <taxon>Rhabditida</taxon>
        <taxon>Rhabditina</taxon>
        <taxon>Rhabditomorpha</taxon>
        <taxon>Strongyloidea</taxon>
        <taxon>Heterorhabditidae</taxon>
        <taxon>Heterorhabditis</taxon>
    </lineage>
</organism>